<feature type="region of interest" description="Disordered" evidence="1">
    <location>
        <begin position="356"/>
        <end position="384"/>
    </location>
</feature>
<feature type="compositionally biased region" description="Acidic residues" evidence="1">
    <location>
        <begin position="815"/>
        <end position="840"/>
    </location>
</feature>
<comment type="caution">
    <text evidence="2">The sequence shown here is derived from an EMBL/GenBank/DDBJ whole genome shotgun (WGS) entry which is preliminary data.</text>
</comment>
<feature type="compositionally biased region" description="Polar residues" evidence="1">
    <location>
        <begin position="1"/>
        <end position="24"/>
    </location>
</feature>
<dbReference type="EMBL" id="ONZQ02000004">
    <property type="protein sequence ID" value="SPO00749.1"/>
    <property type="molecule type" value="Genomic_DNA"/>
</dbReference>
<feature type="compositionally biased region" description="Low complexity" evidence="1">
    <location>
        <begin position="1401"/>
        <end position="1419"/>
    </location>
</feature>
<feature type="region of interest" description="Disordered" evidence="1">
    <location>
        <begin position="1"/>
        <end position="156"/>
    </location>
</feature>
<dbReference type="PANTHER" id="PTHR42064:SF1">
    <property type="entry name" value="YALI0F28677P"/>
    <property type="match status" value="1"/>
</dbReference>
<keyword evidence="3" id="KW-1185">Reference proteome</keyword>
<evidence type="ECO:0000313" key="2">
    <source>
        <dbReference type="EMBL" id="SPO00749.1"/>
    </source>
</evidence>
<organism evidence="2 3">
    <name type="scientific">Cephalotrichum gorgonifer</name>
    <dbReference type="NCBI Taxonomy" id="2041049"/>
    <lineage>
        <taxon>Eukaryota</taxon>
        <taxon>Fungi</taxon>
        <taxon>Dikarya</taxon>
        <taxon>Ascomycota</taxon>
        <taxon>Pezizomycotina</taxon>
        <taxon>Sordariomycetes</taxon>
        <taxon>Hypocreomycetidae</taxon>
        <taxon>Microascales</taxon>
        <taxon>Microascaceae</taxon>
        <taxon>Cephalotrichum</taxon>
    </lineage>
</organism>
<feature type="region of interest" description="Disordered" evidence="1">
    <location>
        <begin position="1764"/>
        <end position="1793"/>
    </location>
</feature>
<dbReference type="PANTHER" id="PTHR42064">
    <property type="entry name" value="YALI0F28677P"/>
    <property type="match status" value="1"/>
</dbReference>
<feature type="compositionally biased region" description="Pro residues" evidence="1">
    <location>
        <begin position="139"/>
        <end position="151"/>
    </location>
</feature>
<sequence>MISMQRSLSSPVCTRSASPPNSSRPEPHAATSVTPTLDRSTDDDALKQKTAPRPRSPSRTMLDDPTATVSTTTTTATATMATAKTTSPTALPLRRSGEGSRRGSSIQQSSSSTSRRPIIAQPDVRPSTRPSTPLSGTPPSGPDSPSPPPGDKPAQSLASRLIPDLSLYTNPDPIPDSDTTTLEELAHLVRLGKYQERKRANTRIRLQRSLISAALSARLTRCGEIAHRNLVDCFRTEDKKTFASLYTAVHDVRKSCDELRRFTLLEPEMGSLNSSAFQSEENLAAVNNTVSDPGSPRALSPFLNDISASAREVFLNFLTQIRTNPDFLAARLCSMSTSDLTALTSFHQGLDPIESVLPSHTGRTSAPRAHAGATSRNSSHGSNPVGRLLSFQRHDALSALIYTCFANSAGPDSSEDRRRCQIWASACSRLISEAKPGLEPLLVAVFNAWASMRDWSGKSSMEWYLMKILEDGAFLLDRAEDQQGTRFHISGWAREGNAAAEDFYQQAVTDLFAVIDDEESTGIPEGFLELGNEIIKRLEPRLADSTRTFLICKWLFQNFFLGAIIHPESHGMMVEYHVTEYGRQKILRQVAMRAMHHVVEFASWTKKSPLSFSSKIQMHIESIFNRLRGSNSPKPTAKLLPARSVTSLRETVEVHPYLIISPADILTLVNALYPEQRPHSRASGSFRSGAPSISGMSAISQPASIVSSRNFDTASILSNSASSVISDAASTHELPGHERLGTPLRYSPPVGDPHAQNRMSSYEDEGYRLRLALHEMSQALGPDVVSGSGHPCAERWTVLFVSSDGTGLSTHMTFDPDDDGDEDENSSTTDTDEDEEEGGLELDKEYSQLRDSILKLVEEYEIPRTMLPGSNRAQLSNRATGIKKYRHKNKIITPEKAPRSRNPYHQRLAGDEGEDHPSDDKNTTTTDDKQEPSVLVAMLKAASAQSKSQSDFVSSHLYWRTLQHLNSLKTPSLCEDDFGVLLNIFSRGPRDSIRRSAAAIEDYDAWLVWLKQSQERLEGHLDGMLKRLRALRDKMWYVTDVHTSAPYEHSRNICVALKTMGLSRRVRMRANTARGSSATYIYRTESQIMELLAATEEQGGPNKLSDDQAEKTMRWLQQYGIESWFCKGEERIHRFCLEVDNCISKLIGESIVDAPVLWSSELYLRDRRMLESSKNTSSPRDRDSLWGGDDASSIISDQISERRFGSGTRPLATLRDLRNMSTFNSSQQSFDSPRYSFSRASAGLSDILDNQDYFGASSPVHTIDSTTTFWSPFQATAPSISATSRAHSPTSSVTNMSSTFSHQYHNTLPTITSQSSGRPGTATSSNETVFQQRLSEEKSRFLMELRQTLTSLLLSDLGNLVFVQGSETDAWFDDLGPQCIDLQEAQERKSRRAAAASAAASVAGSSSSAVASAPNSSPGGTAGSKKPRTLEKKKSFGNLRGAGETPGEKGTADTPGQGHDGSTASDTITVPSKISRRDGTPDFPYKKAYQRLLRMFAVHPNPHAKLRALHELKHLIISSLTLGGSKRNRLALARSELQGSSAGDEAGKPDPLGDAIDNMKERRSQSTMQSPAHAVAGAQFRSGDARSLAPTNPGSIDSAVTEVLLSLFRDPTIRPKTLFRDLQFIASFVAPSVLDKTDRGVSFWDAGLAALRVKQEVCQTMIKVTDNVVEHYTNKRKQESLSQGSGTHEQTSSNSPPPVTARYSLVDAARMVIITAKEGHAASQRELGLFYLSHPELIDRVTMPLSKPREVFKQAIMEKYGVAGRSGGGVRQGDRERARVGGGSQGEEGEDVRSDPGLMCVALHWMQLADAGGDKIATDFIRQQGLA</sequence>
<proteinExistence type="predicted"/>
<feature type="compositionally biased region" description="Low complexity" evidence="1">
    <location>
        <begin position="102"/>
        <end position="116"/>
    </location>
</feature>
<feature type="compositionally biased region" description="Low complexity" evidence="1">
    <location>
        <begin position="66"/>
        <end position="90"/>
    </location>
</feature>
<gene>
    <name evidence="2" type="ORF">DNG_03497</name>
</gene>
<feature type="region of interest" description="Disordered" evidence="1">
    <location>
        <begin position="1535"/>
        <end position="1571"/>
    </location>
</feature>
<feature type="compositionally biased region" description="Basic residues" evidence="1">
    <location>
        <begin position="881"/>
        <end position="890"/>
    </location>
</feature>
<accession>A0AAE8STP9</accession>
<evidence type="ECO:0000313" key="3">
    <source>
        <dbReference type="Proteomes" id="UP001187682"/>
    </source>
</evidence>
<feature type="region of interest" description="Disordered" evidence="1">
    <location>
        <begin position="807"/>
        <end position="846"/>
    </location>
</feature>
<reference evidence="2" key="1">
    <citation type="submission" date="2018-03" db="EMBL/GenBank/DDBJ databases">
        <authorList>
            <person name="Guldener U."/>
        </authorList>
    </citation>
    <scope>NUCLEOTIDE SEQUENCE</scope>
</reference>
<feature type="compositionally biased region" description="Polar residues" evidence="1">
    <location>
        <begin position="1460"/>
        <end position="1472"/>
    </location>
</feature>
<feature type="compositionally biased region" description="Basic and acidic residues" evidence="1">
    <location>
        <begin position="915"/>
        <end position="931"/>
    </location>
</feature>
<feature type="compositionally biased region" description="Low complexity" evidence="1">
    <location>
        <begin position="127"/>
        <end position="138"/>
    </location>
</feature>
<feature type="region of interest" description="Disordered" evidence="1">
    <location>
        <begin position="1170"/>
        <end position="1189"/>
    </location>
</feature>
<protein>
    <submittedName>
        <fullName evidence="2">Uncharacterized protein</fullName>
    </submittedName>
</protein>
<evidence type="ECO:0000256" key="1">
    <source>
        <dbReference type="SAM" id="MobiDB-lite"/>
    </source>
</evidence>
<feature type="region of interest" description="Disordered" evidence="1">
    <location>
        <begin position="1677"/>
        <end position="1700"/>
    </location>
</feature>
<feature type="compositionally biased region" description="Polar residues" evidence="1">
    <location>
        <begin position="1680"/>
        <end position="1694"/>
    </location>
</feature>
<feature type="region of interest" description="Disordered" evidence="1">
    <location>
        <begin position="868"/>
        <end position="932"/>
    </location>
</feature>
<name>A0AAE8STP9_9PEZI</name>
<feature type="region of interest" description="Disordered" evidence="1">
    <location>
        <begin position="1401"/>
        <end position="1483"/>
    </location>
</feature>
<dbReference type="Proteomes" id="UP001187682">
    <property type="component" value="Unassembled WGS sequence"/>
</dbReference>